<evidence type="ECO:0000256" key="2">
    <source>
        <dbReference type="ARBA" id="ARBA00022553"/>
    </source>
</evidence>
<evidence type="ECO:0000256" key="1">
    <source>
        <dbReference type="ARBA" id="ARBA00022450"/>
    </source>
</evidence>
<feature type="non-terminal residue" evidence="5">
    <location>
        <position position="1"/>
    </location>
</feature>
<keyword evidence="1" id="KW-0596">Phosphopantetheine</keyword>
<protein>
    <recommendedName>
        <fullName evidence="4">Carrier domain-containing protein</fullName>
    </recommendedName>
</protein>
<dbReference type="OrthoDB" id="416786at2759"/>
<accession>A0A9W8ANW2</accession>
<gene>
    <name evidence="5" type="ORF">IWQ62_006679</name>
</gene>
<keyword evidence="3" id="KW-0436">Ligase</keyword>
<keyword evidence="2" id="KW-0597">Phosphoprotein</keyword>
<feature type="non-terminal residue" evidence="5">
    <location>
        <position position="389"/>
    </location>
</feature>
<dbReference type="Gene3D" id="3.30.300.30">
    <property type="match status" value="1"/>
</dbReference>
<dbReference type="GO" id="GO:0044550">
    <property type="term" value="P:secondary metabolite biosynthetic process"/>
    <property type="evidence" value="ECO:0007669"/>
    <property type="project" value="TreeGrafter"/>
</dbReference>
<dbReference type="Proteomes" id="UP001150925">
    <property type="component" value="Unassembled WGS sequence"/>
</dbReference>
<dbReference type="GO" id="GO:0016874">
    <property type="term" value="F:ligase activity"/>
    <property type="evidence" value="ECO:0007669"/>
    <property type="project" value="UniProtKB-KW"/>
</dbReference>
<dbReference type="Pfam" id="PF13193">
    <property type="entry name" value="AMP-binding_C"/>
    <property type="match status" value="1"/>
</dbReference>
<dbReference type="InterPro" id="IPR045851">
    <property type="entry name" value="AMP-bd_C_sf"/>
</dbReference>
<evidence type="ECO:0000259" key="4">
    <source>
        <dbReference type="PROSITE" id="PS50075"/>
    </source>
</evidence>
<proteinExistence type="predicted"/>
<comment type="caution">
    <text evidence="5">The sequence shown here is derived from an EMBL/GenBank/DDBJ whole genome shotgun (WGS) entry which is preliminary data.</text>
</comment>
<dbReference type="Pfam" id="PF00550">
    <property type="entry name" value="PP-binding"/>
    <property type="match status" value="1"/>
</dbReference>
<name>A0A9W8ANW2_9FUNG</name>
<dbReference type="PANTHER" id="PTHR45527:SF1">
    <property type="entry name" value="FATTY ACID SYNTHASE"/>
    <property type="match status" value="1"/>
</dbReference>
<dbReference type="SUPFAM" id="SSF56801">
    <property type="entry name" value="Acetyl-CoA synthetase-like"/>
    <property type="match status" value="1"/>
</dbReference>
<evidence type="ECO:0000313" key="6">
    <source>
        <dbReference type="Proteomes" id="UP001150925"/>
    </source>
</evidence>
<dbReference type="PROSITE" id="PS50075">
    <property type="entry name" value="CARRIER"/>
    <property type="match status" value="1"/>
</dbReference>
<dbReference type="InterPro" id="IPR009081">
    <property type="entry name" value="PP-bd_ACP"/>
</dbReference>
<dbReference type="InterPro" id="IPR025110">
    <property type="entry name" value="AMP-bd_C"/>
</dbReference>
<dbReference type="SUPFAM" id="SSF47336">
    <property type="entry name" value="ACP-like"/>
    <property type="match status" value="1"/>
</dbReference>
<reference evidence="5" key="1">
    <citation type="submission" date="2022-07" db="EMBL/GenBank/DDBJ databases">
        <title>Phylogenomic reconstructions and comparative analyses of Kickxellomycotina fungi.</title>
        <authorList>
            <person name="Reynolds N.K."/>
            <person name="Stajich J.E."/>
            <person name="Barry K."/>
            <person name="Grigoriev I.V."/>
            <person name="Crous P."/>
            <person name="Smith M.E."/>
        </authorList>
    </citation>
    <scope>NUCLEOTIDE SEQUENCE</scope>
    <source>
        <strain evidence="5">RSA 1196</strain>
    </source>
</reference>
<organism evidence="5 6">
    <name type="scientific">Dispira parvispora</name>
    <dbReference type="NCBI Taxonomy" id="1520584"/>
    <lineage>
        <taxon>Eukaryota</taxon>
        <taxon>Fungi</taxon>
        <taxon>Fungi incertae sedis</taxon>
        <taxon>Zoopagomycota</taxon>
        <taxon>Kickxellomycotina</taxon>
        <taxon>Dimargaritomycetes</taxon>
        <taxon>Dimargaritales</taxon>
        <taxon>Dimargaritaceae</taxon>
        <taxon>Dispira</taxon>
    </lineage>
</organism>
<dbReference type="Gene3D" id="1.10.1200.10">
    <property type="entry name" value="ACP-like"/>
    <property type="match status" value="1"/>
</dbReference>
<dbReference type="InterPro" id="IPR020806">
    <property type="entry name" value="PKS_PP-bd"/>
</dbReference>
<evidence type="ECO:0000256" key="3">
    <source>
        <dbReference type="ARBA" id="ARBA00022598"/>
    </source>
</evidence>
<dbReference type="GO" id="GO:0005737">
    <property type="term" value="C:cytoplasm"/>
    <property type="evidence" value="ECO:0007669"/>
    <property type="project" value="TreeGrafter"/>
</dbReference>
<evidence type="ECO:0000313" key="5">
    <source>
        <dbReference type="EMBL" id="KAJ1949782.1"/>
    </source>
</evidence>
<dbReference type="EMBL" id="JANBPY010003911">
    <property type="protein sequence ID" value="KAJ1949782.1"/>
    <property type="molecule type" value="Genomic_DNA"/>
</dbReference>
<feature type="domain" description="Carrier" evidence="4">
    <location>
        <begin position="106"/>
        <end position="182"/>
    </location>
</feature>
<dbReference type="PANTHER" id="PTHR45527">
    <property type="entry name" value="NONRIBOSOMAL PEPTIDE SYNTHETASE"/>
    <property type="match status" value="1"/>
</dbReference>
<dbReference type="GO" id="GO:0043041">
    <property type="term" value="P:amino acid activation for nonribosomal peptide biosynthetic process"/>
    <property type="evidence" value="ECO:0007669"/>
    <property type="project" value="TreeGrafter"/>
</dbReference>
<dbReference type="InterPro" id="IPR036736">
    <property type="entry name" value="ACP-like_sf"/>
</dbReference>
<dbReference type="GO" id="GO:0031177">
    <property type="term" value="F:phosphopantetheine binding"/>
    <property type="evidence" value="ECO:0007669"/>
    <property type="project" value="InterPro"/>
</dbReference>
<keyword evidence="6" id="KW-1185">Reference proteome</keyword>
<dbReference type="SMART" id="SM00823">
    <property type="entry name" value="PKS_PP"/>
    <property type="match status" value="1"/>
</dbReference>
<dbReference type="AlphaFoldDB" id="A0A9W8ANW2"/>
<sequence length="389" mass="42849">DDQVKIRGYRVEPQEVEAVLVECPGVVSAAVLPHDGKLYGFCSPESVDIHKVKEYLDQRLPPYMAPQDLFSLESIPLTVVGKIDKHSLKITLTARLAHSDERVVKGPTNTTEQAIHQAMGEALDIPVDHLDVRDSFFQLGGDSILAIRFSSLCRERGIQLSIAQIFRYKSVASLAELASDVDLTDSPLPLLAPWELVLLDYGSKYIPTQSVTFIVAEELLSVLPSALSSAVQTISVFNSRYDSVGRRLVHQPHPTVAIEQDAEVPYWPDPSQGVWLSGTYARERNGVNVVTLVAHLVPLGQVGGWSTILRRMVKLCPDLVTSPNPSTVDTLLCTHAPKYETGTTHELTVPYSGNPFRDELLYSGLHAPLSMVIMAGFLMALHKFQVFDS</sequence>